<dbReference type="Proteomes" id="UP000462760">
    <property type="component" value="Unassembled WGS sequence"/>
</dbReference>
<dbReference type="EMBL" id="VULR01000002">
    <property type="protein sequence ID" value="MSS42468.1"/>
    <property type="molecule type" value="Genomic_DNA"/>
</dbReference>
<evidence type="ECO:0000313" key="1">
    <source>
        <dbReference type="EMBL" id="MSS42468.1"/>
    </source>
</evidence>
<reference evidence="1 2" key="1">
    <citation type="submission" date="2019-08" db="EMBL/GenBank/DDBJ databases">
        <title>In-depth cultivation of the pig gut microbiome towards novel bacterial diversity and tailored functional studies.</title>
        <authorList>
            <person name="Wylensek D."/>
            <person name="Hitch T.C.A."/>
            <person name="Clavel T."/>
        </authorList>
    </citation>
    <scope>NUCLEOTIDE SEQUENCE [LARGE SCALE GENOMIC DNA]</scope>
    <source>
        <strain evidence="1 2">Med78-601-WT-4W-RMD-3</strain>
    </source>
</reference>
<sequence>MSYYPIELDKVRNFKYGMKALSLIEKKFKKPIAEIEAMQTGALSMEEYSVIMWAGLQHEDKDLTPDKVMELIDEHSSLMEATKIMWEALNSVFKTGEETGETKEKNK</sequence>
<proteinExistence type="predicted"/>
<gene>
    <name evidence="1" type="ORF">FYJ27_01780</name>
</gene>
<dbReference type="AlphaFoldDB" id="A0A844FEQ5"/>
<dbReference type="RefSeq" id="WP_154482255.1">
    <property type="nucleotide sequence ID" value="NZ_VULR01000002.1"/>
</dbReference>
<dbReference type="OrthoDB" id="1801573at2"/>
<evidence type="ECO:0000313" key="2">
    <source>
        <dbReference type="Proteomes" id="UP000462760"/>
    </source>
</evidence>
<protein>
    <recommendedName>
        <fullName evidence="3">Tail assembly chaperone</fullName>
    </recommendedName>
</protein>
<comment type="caution">
    <text evidence="1">The sequence shown here is derived from an EMBL/GenBank/DDBJ whole genome shotgun (WGS) entry which is preliminary data.</text>
</comment>
<evidence type="ECO:0008006" key="3">
    <source>
        <dbReference type="Google" id="ProtNLM"/>
    </source>
</evidence>
<organism evidence="1 2">
    <name type="scientific">Anaerosalibacter bizertensis</name>
    <dbReference type="NCBI Taxonomy" id="932217"/>
    <lineage>
        <taxon>Bacteria</taxon>
        <taxon>Bacillati</taxon>
        <taxon>Bacillota</taxon>
        <taxon>Tissierellia</taxon>
        <taxon>Tissierellales</taxon>
        <taxon>Sporanaerobacteraceae</taxon>
        <taxon>Anaerosalibacter</taxon>
    </lineage>
</organism>
<name>A0A844FEQ5_9FIRM</name>
<accession>A0A844FEQ5</accession>